<dbReference type="EMBL" id="CALTRL010004156">
    <property type="protein sequence ID" value="CAH7682580.1"/>
    <property type="molecule type" value="Genomic_DNA"/>
</dbReference>
<protein>
    <submittedName>
        <fullName evidence="1">Expressed protein</fullName>
    </submittedName>
</protein>
<accession>A0AAV0BA13</accession>
<comment type="caution">
    <text evidence="1">The sequence shown here is derived from an EMBL/GenBank/DDBJ whole genome shotgun (WGS) entry which is preliminary data.</text>
</comment>
<organism evidence="1 2">
    <name type="scientific">Phakopsora pachyrhizi</name>
    <name type="common">Asian soybean rust disease fungus</name>
    <dbReference type="NCBI Taxonomy" id="170000"/>
    <lineage>
        <taxon>Eukaryota</taxon>
        <taxon>Fungi</taxon>
        <taxon>Dikarya</taxon>
        <taxon>Basidiomycota</taxon>
        <taxon>Pucciniomycotina</taxon>
        <taxon>Pucciniomycetes</taxon>
        <taxon>Pucciniales</taxon>
        <taxon>Phakopsoraceae</taxon>
        <taxon>Phakopsora</taxon>
    </lineage>
</organism>
<dbReference type="Proteomes" id="UP001153365">
    <property type="component" value="Unassembled WGS sequence"/>
</dbReference>
<sequence length="150" mass="16667">MDDFCQQADVIQQRLGDLSICLKSINATLSLLVRDKFLPKQFYSEELVRSIMLSIKNQLSSAIYPFIEAGQKESNDAYLRDLGRLILTSGAILDQISSSFSFISTSILPKVDLVVDRMELSESILIHVGYIAVGPFSVNAGPLLNFSFSR</sequence>
<gene>
    <name evidence="1" type="ORF">PPACK8108_LOCUS15554</name>
</gene>
<name>A0AAV0BA13_PHAPC</name>
<evidence type="ECO:0000313" key="2">
    <source>
        <dbReference type="Proteomes" id="UP001153365"/>
    </source>
</evidence>
<dbReference type="AlphaFoldDB" id="A0AAV0BA13"/>
<keyword evidence="2" id="KW-1185">Reference proteome</keyword>
<reference evidence="1" key="1">
    <citation type="submission" date="2022-06" db="EMBL/GenBank/DDBJ databases">
        <authorList>
            <consortium name="SYNGENTA / RWTH Aachen University"/>
        </authorList>
    </citation>
    <scope>NUCLEOTIDE SEQUENCE</scope>
</reference>
<proteinExistence type="predicted"/>
<evidence type="ECO:0000313" key="1">
    <source>
        <dbReference type="EMBL" id="CAH7682580.1"/>
    </source>
</evidence>